<dbReference type="InterPro" id="IPR000961">
    <property type="entry name" value="AGC-kinase_C"/>
</dbReference>
<dbReference type="PIRSF" id="PIRSF000606">
    <property type="entry name" value="Ribsml_S6_kin_2"/>
    <property type="match status" value="1"/>
</dbReference>
<dbReference type="FunFam" id="1.10.510.10:FF:000109">
    <property type="entry name" value="Ribosomal protein S6 kinase"/>
    <property type="match status" value="1"/>
</dbReference>
<keyword evidence="6" id="KW-0677">Repeat</keyword>
<evidence type="ECO:0000259" key="18">
    <source>
        <dbReference type="PROSITE" id="PS51285"/>
    </source>
</evidence>
<evidence type="ECO:0000313" key="19">
    <source>
        <dbReference type="EMBL" id="KAG8199935.1"/>
    </source>
</evidence>
<keyword evidence="8 12" id="KW-0418">Kinase</keyword>
<evidence type="ECO:0000256" key="16">
    <source>
        <dbReference type="SAM" id="MobiDB-lite"/>
    </source>
</evidence>
<evidence type="ECO:0000256" key="11">
    <source>
        <dbReference type="ARBA" id="ARBA00048679"/>
    </source>
</evidence>
<evidence type="ECO:0000256" key="1">
    <source>
        <dbReference type="ARBA" id="ARBA00001946"/>
    </source>
</evidence>
<dbReference type="PROSITE" id="PS50011">
    <property type="entry name" value="PROTEIN_KINASE_DOM"/>
    <property type="match status" value="2"/>
</dbReference>
<dbReference type="InterPro" id="IPR016239">
    <property type="entry name" value="Ribosomal_S6_kinase_II"/>
</dbReference>
<feature type="domain" description="AGC-kinase C-terminal" evidence="18">
    <location>
        <begin position="290"/>
        <end position="358"/>
    </location>
</feature>
<dbReference type="FunFam" id="1.10.510.10:FF:000157">
    <property type="entry name" value="Ribosomal protein S6 kinase"/>
    <property type="match status" value="1"/>
</dbReference>
<dbReference type="PANTHER" id="PTHR24351">
    <property type="entry name" value="RIBOSOMAL PROTEIN S6 KINASE"/>
    <property type="match status" value="1"/>
</dbReference>
<evidence type="ECO:0000256" key="6">
    <source>
        <dbReference type="ARBA" id="ARBA00022737"/>
    </source>
</evidence>
<feature type="binding site" evidence="14">
    <location>
        <begin position="400"/>
        <end position="408"/>
    </location>
    <ligand>
        <name>ATP</name>
        <dbReference type="ChEBI" id="CHEBI:30616"/>
    </ligand>
</feature>
<comment type="caution">
    <text evidence="19">The sequence shown here is derived from an EMBL/GenBank/DDBJ whole genome shotgun (WGS) entry which is preliminary data.</text>
</comment>
<dbReference type="GO" id="GO:0035556">
    <property type="term" value="P:intracellular signal transduction"/>
    <property type="evidence" value="ECO:0007669"/>
    <property type="project" value="InterPro"/>
</dbReference>
<dbReference type="EC" id="2.7.11.1" evidence="12"/>
<feature type="active site" description="Proton acceptor" evidence="13">
    <location>
        <position position="146"/>
    </location>
</feature>
<keyword evidence="20" id="KW-1185">Reference proteome</keyword>
<organism evidence="19 20">
    <name type="scientific">Oedothorax gibbosus</name>
    <dbReference type="NCBI Taxonomy" id="931172"/>
    <lineage>
        <taxon>Eukaryota</taxon>
        <taxon>Metazoa</taxon>
        <taxon>Ecdysozoa</taxon>
        <taxon>Arthropoda</taxon>
        <taxon>Chelicerata</taxon>
        <taxon>Arachnida</taxon>
        <taxon>Araneae</taxon>
        <taxon>Araneomorphae</taxon>
        <taxon>Entelegynae</taxon>
        <taxon>Araneoidea</taxon>
        <taxon>Linyphiidae</taxon>
        <taxon>Erigoninae</taxon>
        <taxon>Oedothorax</taxon>
    </lineage>
</organism>
<keyword evidence="7 12" id="KW-0547">Nucleotide-binding</keyword>
<dbReference type="PROSITE" id="PS51285">
    <property type="entry name" value="AGC_KINASE_CTER"/>
    <property type="match status" value="1"/>
</dbReference>
<keyword evidence="5 12" id="KW-0808">Transferase</keyword>
<evidence type="ECO:0000256" key="3">
    <source>
        <dbReference type="ARBA" id="ARBA00022527"/>
    </source>
</evidence>
<dbReference type="InterPro" id="IPR008271">
    <property type="entry name" value="Ser/Thr_kinase_AS"/>
</dbReference>
<dbReference type="GO" id="GO:0005524">
    <property type="term" value="F:ATP binding"/>
    <property type="evidence" value="ECO:0007669"/>
    <property type="project" value="UniProtKB-UniRule"/>
</dbReference>
<keyword evidence="9 12" id="KW-0067">ATP-binding</keyword>
<comment type="catalytic activity">
    <reaction evidence="10 12">
        <text>L-threonyl-[protein] + ATP = O-phospho-L-threonyl-[protein] + ADP + H(+)</text>
        <dbReference type="Rhea" id="RHEA:46608"/>
        <dbReference type="Rhea" id="RHEA-COMP:11060"/>
        <dbReference type="Rhea" id="RHEA-COMP:11605"/>
        <dbReference type="ChEBI" id="CHEBI:15378"/>
        <dbReference type="ChEBI" id="CHEBI:30013"/>
        <dbReference type="ChEBI" id="CHEBI:30616"/>
        <dbReference type="ChEBI" id="CHEBI:61977"/>
        <dbReference type="ChEBI" id="CHEBI:456216"/>
        <dbReference type="EC" id="2.7.11.1"/>
    </reaction>
</comment>
<protein>
    <recommendedName>
        <fullName evidence="12">Ribosomal protein S6 kinase</fullName>
        <ecNumber evidence="12">2.7.11.1</ecNumber>
    </recommendedName>
</protein>
<evidence type="ECO:0000256" key="13">
    <source>
        <dbReference type="PIRSR" id="PIRSR000606-50"/>
    </source>
</evidence>
<feature type="compositionally biased region" description="Basic and acidic residues" evidence="16">
    <location>
        <begin position="791"/>
        <end position="805"/>
    </location>
</feature>
<dbReference type="PROSITE" id="PS00107">
    <property type="entry name" value="PROTEIN_KINASE_ATP"/>
    <property type="match status" value="2"/>
</dbReference>
<feature type="domain" description="Protein kinase" evidence="17">
    <location>
        <begin position="18"/>
        <end position="289"/>
    </location>
</feature>
<feature type="binding site" evidence="14 15">
    <location>
        <position position="50"/>
    </location>
    <ligand>
        <name>ATP</name>
        <dbReference type="ChEBI" id="CHEBI:30616"/>
    </ligand>
</feature>
<evidence type="ECO:0000256" key="5">
    <source>
        <dbReference type="ARBA" id="ARBA00022679"/>
    </source>
</evidence>
<evidence type="ECO:0000256" key="7">
    <source>
        <dbReference type="ARBA" id="ARBA00022741"/>
    </source>
</evidence>
<dbReference type="Pfam" id="PF00069">
    <property type="entry name" value="Pkinase"/>
    <property type="match status" value="2"/>
</dbReference>
<evidence type="ECO:0000256" key="10">
    <source>
        <dbReference type="ARBA" id="ARBA00047899"/>
    </source>
</evidence>
<dbReference type="GO" id="GO:0000287">
    <property type="term" value="F:magnesium ion binding"/>
    <property type="evidence" value="ECO:0007669"/>
    <property type="project" value="InterPro"/>
</dbReference>
<feature type="region of interest" description="Disordered" evidence="16">
    <location>
        <begin position="787"/>
        <end position="830"/>
    </location>
</feature>
<keyword evidence="4" id="KW-0597">Phosphoprotein</keyword>
<feature type="region of interest" description="Disordered" evidence="16">
    <location>
        <begin position="712"/>
        <end position="759"/>
    </location>
</feature>
<dbReference type="Proteomes" id="UP000827092">
    <property type="component" value="Unassembled WGS sequence"/>
</dbReference>
<feature type="compositionally biased region" description="Polar residues" evidence="16">
    <location>
        <begin position="818"/>
        <end position="828"/>
    </location>
</feature>
<evidence type="ECO:0000313" key="20">
    <source>
        <dbReference type="Proteomes" id="UP000827092"/>
    </source>
</evidence>
<sequence>MVQPVNLNGCGKVGISDFDLLKVLGTGAYGKVFLVRKTHGSDCGKLYAMKVLKKATIVQKQKTLEHAKTERQVLESIRQSPFLVTLHYAFQTDSKLHLVLDYVSGGELFTHLYQRDHFTEDEVRIYVGEIILALEHLHKLGIIYRDIKLENILLDSEGHIVLTDFGLSKEFLPDEKNQRAFSFCGTIEYMAPEVIKGGTTGHNFCVDWWSVGVLTYELLTGASPFTVEGEKNTQSDISKRILRGLTPPIPDSLSSDCKDFIKRLLVKDPKRRLGGGQADSEELKQHRFFRHLSWKDLAARRVPAPIVPAIESELDTSNFAEEFTSMAPAYSPAAVPENQDKLFKGYSFVAPSVLFSRNVISDDIFGLFPERPDISKLLAAKFKNSSFFQKYDLIMKDGFLGDGSYSVCRKCIDKKSLVEYAVKIVSRCIDCSREINLLRVCQGHPNIVNLHEVFQDEAHTYIVLELLKGGELLDRIRKKDKFTEEEAVKIFQQLVSAVNFMHSRGVVHRDLKPENLLFVDGSDNSLLKIVDFGFARFLPTENQAMVSPCFTLEYAAPEVLKQALPSPHGGYTEACDLWSLGVVMFTMLSGKTPFQTYSRKATSDAIMQRIRGGEFSFNGPQWNIVSDEAKEVICGLLTVEPRQRISMQHLLQHPWLRDLSVSSKIPLMTPDVLSSLSSPKTAHTALNLTMVAFNNAVRTGFCLQDVSAAPLAQRRKQKKSSTDVGSSSSLSSVSSNRTSYSCFSTSEKDANRSTTEDKNSRFDFCKEKVSDYLSTLPRMEPVEGSVTWVGERSRKQHQDKSDRSHRPATRSYKRKQDNTPTATAVSASQKDDDCVVVAEIPPPRHHSRKVKKAKVLLTC</sequence>
<evidence type="ECO:0000256" key="8">
    <source>
        <dbReference type="ARBA" id="ARBA00022777"/>
    </source>
</evidence>
<evidence type="ECO:0000256" key="4">
    <source>
        <dbReference type="ARBA" id="ARBA00022553"/>
    </source>
</evidence>
<dbReference type="InterPro" id="IPR017892">
    <property type="entry name" value="Pkinase_C"/>
</dbReference>
<feature type="binding site" evidence="14">
    <location>
        <begin position="24"/>
        <end position="32"/>
    </location>
    <ligand>
        <name>ATP</name>
        <dbReference type="ChEBI" id="CHEBI:30616"/>
    </ligand>
</feature>
<dbReference type="SMART" id="SM00133">
    <property type="entry name" value="S_TK_X"/>
    <property type="match status" value="1"/>
</dbReference>
<evidence type="ECO:0000256" key="14">
    <source>
        <dbReference type="PIRSR" id="PIRSR000606-51"/>
    </source>
</evidence>
<evidence type="ECO:0000256" key="12">
    <source>
        <dbReference type="PIRNR" id="PIRNR000606"/>
    </source>
</evidence>
<gene>
    <name evidence="19" type="ORF">JTE90_006182</name>
</gene>
<dbReference type="Pfam" id="PF00433">
    <property type="entry name" value="Pkinase_C"/>
    <property type="match status" value="1"/>
</dbReference>
<keyword evidence="3 12" id="KW-0723">Serine/threonine-protein kinase</keyword>
<dbReference type="FunFam" id="3.30.200.20:FF:000686">
    <property type="entry name" value="Ribosomal protein S6 kinase"/>
    <property type="match status" value="1"/>
</dbReference>
<dbReference type="Gene3D" id="1.10.510.10">
    <property type="entry name" value="Transferase(Phosphotransferase) domain 1"/>
    <property type="match status" value="2"/>
</dbReference>
<feature type="compositionally biased region" description="Low complexity" evidence="16">
    <location>
        <begin position="722"/>
        <end position="741"/>
    </location>
</feature>
<feature type="active site" description="Proton acceptor" evidence="13">
    <location>
        <position position="510"/>
    </location>
</feature>
<dbReference type="InterPro" id="IPR000719">
    <property type="entry name" value="Prot_kinase_dom"/>
</dbReference>
<feature type="domain" description="Protein kinase" evidence="17">
    <location>
        <begin position="394"/>
        <end position="656"/>
    </location>
</feature>
<evidence type="ECO:0000256" key="9">
    <source>
        <dbReference type="ARBA" id="ARBA00022840"/>
    </source>
</evidence>
<dbReference type="SMART" id="SM00220">
    <property type="entry name" value="S_TKc"/>
    <property type="match status" value="2"/>
</dbReference>
<comment type="cofactor">
    <cofactor evidence="1 12">
        <name>Mg(2+)</name>
        <dbReference type="ChEBI" id="CHEBI:18420"/>
    </cofactor>
</comment>
<comment type="similarity">
    <text evidence="2 12">Belongs to the protein kinase superfamily. AGC Ser/Thr protein kinase family. S6 kinase subfamily.</text>
</comment>
<dbReference type="SUPFAM" id="SSF56112">
    <property type="entry name" value="Protein kinase-like (PK-like)"/>
    <property type="match status" value="2"/>
</dbReference>
<evidence type="ECO:0000256" key="2">
    <source>
        <dbReference type="ARBA" id="ARBA00009804"/>
    </source>
</evidence>
<feature type="binding site" evidence="14 15">
    <location>
        <position position="423"/>
    </location>
    <ligand>
        <name>ATP</name>
        <dbReference type="ChEBI" id="CHEBI:30616"/>
    </ligand>
</feature>
<reference evidence="19 20" key="1">
    <citation type="journal article" date="2022" name="Nat. Ecol. Evol.">
        <title>A masculinizing supergene underlies an exaggerated male reproductive morph in a spider.</title>
        <authorList>
            <person name="Hendrickx F."/>
            <person name="De Corte Z."/>
            <person name="Sonet G."/>
            <person name="Van Belleghem S.M."/>
            <person name="Kostlbacher S."/>
            <person name="Vangestel C."/>
        </authorList>
    </citation>
    <scope>NUCLEOTIDE SEQUENCE [LARGE SCALE GENOMIC DNA]</scope>
    <source>
        <strain evidence="19">W744_W776</strain>
    </source>
</reference>
<evidence type="ECO:0000259" key="17">
    <source>
        <dbReference type="PROSITE" id="PS50011"/>
    </source>
</evidence>
<dbReference type="Gene3D" id="3.30.200.20">
    <property type="entry name" value="Phosphorylase Kinase, domain 1"/>
    <property type="match status" value="2"/>
</dbReference>
<evidence type="ECO:0000256" key="15">
    <source>
        <dbReference type="PROSITE-ProRule" id="PRU10141"/>
    </source>
</evidence>
<dbReference type="InterPro" id="IPR017441">
    <property type="entry name" value="Protein_kinase_ATP_BS"/>
</dbReference>
<dbReference type="EMBL" id="JAFNEN010000022">
    <property type="protein sequence ID" value="KAG8199935.1"/>
    <property type="molecule type" value="Genomic_DNA"/>
</dbReference>
<dbReference type="GO" id="GO:0004674">
    <property type="term" value="F:protein serine/threonine kinase activity"/>
    <property type="evidence" value="ECO:0007669"/>
    <property type="project" value="UniProtKB-KW"/>
</dbReference>
<comment type="catalytic activity">
    <reaction evidence="11 12">
        <text>L-seryl-[protein] + ATP = O-phospho-L-seryl-[protein] + ADP + H(+)</text>
        <dbReference type="Rhea" id="RHEA:17989"/>
        <dbReference type="Rhea" id="RHEA-COMP:9863"/>
        <dbReference type="Rhea" id="RHEA-COMP:11604"/>
        <dbReference type="ChEBI" id="CHEBI:15378"/>
        <dbReference type="ChEBI" id="CHEBI:29999"/>
        <dbReference type="ChEBI" id="CHEBI:30616"/>
        <dbReference type="ChEBI" id="CHEBI:83421"/>
        <dbReference type="ChEBI" id="CHEBI:456216"/>
        <dbReference type="EC" id="2.7.11.1"/>
    </reaction>
</comment>
<accession>A0AAV6VTF4</accession>
<dbReference type="PROSITE" id="PS00108">
    <property type="entry name" value="PROTEIN_KINASE_ST"/>
    <property type="match status" value="2"/>
</dbReference>
<feature type="compositionally biased region" description="Basic and acidic residues" evidence="16">
    <location>
        <begin position="746"/>
        <end position="759"/>
    </location>
</feature>
<proteinExistence type="inferred from homology"/>
<dbReference type="InterPro" id="IPR011009">
    <property type="entry name" value="Kinase-like_dom_sf"/>
</dbReference>
<dbReference type="AlphaFoldDB" id="A0AAV6VTF4"/>
<name>A0AAV6VTF4_9ARAC</name>